<evidence type="ECO:0000313" key="1">
    <source>
        <dbReference type="EMBL" id="KAF8819916.1"/>
    </source>
</evidence>
<evidence type="ECO:0000313" key="2">
    <source>
        <dbReference type="Proteomes" id="UP000823046"/>
    </source>
</evidence>
<gene>
    <name evidence="1" type="ORF">IE077_004587</name>
</gene>
<organism evidence="1 2">
    <name type="scientific">Cardiosporidium cionae</name>
    <dbReference type="NCBI Taxonomy" id="476202"/>
    <lineage>
        <taxon>Eukaryota</taxon>
        <taxon>Sar</taxon>
        <taxon>Alveolata</taxon>
        <taxon>Apicomplexa</taxon>
        <taxon>Aconoidasida</taxon>
        <taxon>Nephromycida</taxon>
        <taxon>Cardiosporidium</taxon>
    </lineage>
</organism>
<accession>A0ABQ7J7G7</accession>
<keyword evidence="2" id="KW-1185">Reference proteome</keyword>
<proteinExistence type="predicted"/>
<dbReference type="Proteomes" id="UP000823046">
    <property type="component" value="Unassembled WGS sequence"/>
</dbReference>
<name>A0ABQ7J7G7_9APIC</name>
<reference evidence="1 2" key="1">
    <citation type="journal article" date="2020" name="bioRxiv">
        <title>Metabolic contributions of an alphaproteobacterial endosymbiont in the apicomplexan Cardiosporidium cionae.</title>
        <authorList>
            <person name="Hunter E.S."/>
            <person name="Paight C.J."/>
            <person name="Lane C.E."/>
        </authorList>
    </citation>
    <scope>NUCLEOTIDE SEQUENCE [LARGE SCALE GENOMIC DNA]</scope>
    <source>
        <strain evidence="1">ESH_2018</strain>
    </source>
</reference>
<comment type="caution">
    <text evidence="1">The sequence shown here is derived from an EMBL/GenBank/DDBJ whole genome shotgun (WGS) entry which is preliminary data.</text>
</comment>
<protein>
    <submittedName>
        <fullName evidence="1">Uncharacterized protein</fullName>
    </submittedName>
</protein>
<sequence length="449" mass="52117">MYSDDFTKFTKDVPLFLRFFKLVTDLEGRSKAFVDYAKRCTDGLVVEKDVYITKKELMQCIWKNGYSENEINAFEIAFPTDYKFHYPELAVLFDLSEEDCYKYCIRKRAETPEELVELTYKPPQNLLSSYGLCFVGVWLGLSNTVLSNAWFYSKTFPFGANSFFESREIRNYIWKEETALLETAKENKEIGEEAVYNQMKKYSNDSRCVEFLSSFKESVQSQLVEYRVALVNRQRQLLSNRLTLKLLGIHQAEQNIQSSLQEAMVREIVSSFRDSFSKQPTMRNSAFQSSLSMLANEETKEDPVDAHFRTSLKKLKESNLSTIKANPQGDIVERIAAVFQQKEKAFLDLFTVKPEEASEIKALVSKCSKNGETFDFSLLSSNELERLEFLYSDINSRVGFEVTDERIHNPLETAHEETRPFVDYVNHQLYATVNAIQQHRLTAFSQSFY</sequence>
<dbReference type="EMBL" id="JADAQX010000554">
    <property type="protein sequence ID" value="KAF8819916.1"/>
    <property type="molecule type" value="Genomic_DNA"/>
</dbReference>